<keyword evidence="10" id="KW-1185">Reference proteome</keyword>
<feature type="active site" description="Proton acceptor" evidence="5">
    <location>
        <position position="292"/>
    </location>
</feature>
<comment type="cofactor">
    <cofactor evidence="6">
        <name>Mg(2+)</name>
        <dbReference type="ChEBI" id="CHEBI:18420"/>
    </cofactor>
    <cofactor evidence="6">
        <name>Mn(2+)</name>
        <dbReference type="ChEBI" id="CHEBI:29035"/>
    </cofactor>
    <text evidence="6">Probably binds two magnesium or manganese ions per subunit.</text>
</comment>
<evidence type="ECO:0000256" key="6">
    <source>
        <dbReference type="PIRSR" id="PIRSR604808-2"/>
    </source>
</evidence>
<dbReference type="Pfam" id="PF03372">
    <property type="entry name" value="Exo_endo_phos"/>
    <property type="match status" value="1"/>
</dbReference>
<dbReference type="GO" id="GO:0006281">
    <property type="term" value="P:DNA repair"/>
    <property type="evidence" value="ECO:0007669"/>
    <property type="project" value="InterPro"/>
</dbReference>
<evidence type="ECO:0000313" key="10">
    <source>
        <dbReference type="Proteomes" id="UP000273044"/>
    </source>
</evidence>
<protein>
    <submittedName>
        <fullName evidence="9">Exodeoxyribonuclease</fullName>
        <ecNumber evidence="9">3.1.11.2</ecNumber>
    </submittedName>
</protein>
<feature type="site" description="Transition state stabilizer" evidence="7">
    <location>
        <position position="191"/>
    </location>
</feature>
<dbReference type="GO" id="GO:0046872">
    <property type="term" value="F:metal ion binding"/>
    <property type="evidence" value="ECO:0007669"/>
    <property type="project" value="UniProtKB-KW"/>
</dbReference>
<dbReference type="InterPro" id="IPR004808">
    <property type="entry name" value="AP_endonuc_1"/>
</dbReference>
<keyword evidence="4 6" id="KW-0460">Magnesium</keyword>
<dbReference type="SUPFAM" id="SSF56219">
    <property type="entry name" value="DNase I-like"/>
    <property type="match status" value="1"/>
</dbReference>
<evidence type="ECO:0000256" key="1">
    <source>
        <dbReference type="ARBA" id="ARBA00007092"/>
    </source>
</evidence>
<feature type="domain" description="Endonuclease/exonuclease/phosphatase" evidence="8">
    <location>
        <begin position="7"/>
        <end position="292"/>
    </location>
</feature>
<comment type="similarity">
    <text evidence="1">Belongs to the DNA repair enzymes AP/ExoA family.</text>
</comment>
<evidence type="ECO:0000259" key="8">
    <source>
        <dbReference type="Pfam" id="PF03372"/>
    </source>
</evidence>
<reference evidence="9 10" key="1">
    <citation type="submission" date="2018-12" db="EMBL/GenBank/DDBJ databases">
        <authorList>
            <consortium name="Pathogen Informatics"/>
        </authorList>
    </citation>
    <scope>NUCLEOTIDE SEQUENCE [LARGE SCALE GENOMIC DNA]</scope>
    <source>
        <strain evidence="9 10">NCTC12967</strain>
    </source>
</reference>
<evidence type="ECO:0000256" key="5">
    <source>
        <dbReference type="PIRSR" id="PIRSR604808-1"/>
    </source>
</evidence>
<dbReference type="AlphaFoldDB" id="A0A3N4D6W2"/>
<evidence type="ECO:0000256" key="3">
    <source>
        <dbReference type="ARBA" id="ARBA00022801"/>
    </source>
</evidence>
<feature type="site" description="Interaction with DNA substrate" evidence="7">
    <location>
        <position position="292"/>
    </location>
</feature>
<evidence type="ECO:0000313" key="9">
    <source>
        <dbReference type="EMBL" id="VEH70993.1"/>
    </source>
</evidence>
<dbReference type="Proteomes" id="UP000273044">
    <property type="component" value="Chromosome"/>
</dbReference>
<organism evidence="9 10">
    <name type="scientific">Arachnia propionica</name>
    <dbReference type="NCBI Taxonomy" id="1750"/>
    <lineage>
        <taxon>Bacteria</taxon>
        <taxon>Bacillati</taxon>
        <taxon>Actinomycetota</taxon>
        <taxon>Actinomycetes</taxon>
        <taxon>Propionibacteriales</taxon>
        <taxon>Propionibacteriaceae</taxon>
        <taxon>Arachnia</taxon>
    </lineage>
</organism>
<gene>
    <name evidence="9" type="primary">exoA</name>
    <name evidence="9" type="ORF">NCTC12967_02303</name>
</gene>
<dbReference type="EMBL" id="LR134406">
    <property type="protein sequence ID" value="VEH70993.1"/>
    <property type="molecule type" value="Genomic_DNA"/>
</dbReference>
<dbReference type="InterPro" id="IPR005135">
    <property type="entry name" value="Endo/exonuclease/phosphatase"/>
</dbReference>
<feature type="binding site" evidence="6">
    <location>
        <position position="291"/>
    </location>
    <ligand>
        <name>Mg(2+)</name>
        <dbReference type="ChEBI" id="CHEBI:18420"/>
        <label>1</label>
    </ligand>
</feature>
<feature type="binding site" evidence="6">
    <location>
        <position position="38"/>
    </location>
    <ligand>
        <name>Mg(2+)</name>
        <dbReference type="ChEBI" id="CHEBI:18420"/>
        <label>1</label>
    </ligand>
</feature>
<proteinExistence type="inferred from homology"/>
<sequence length="305" mass="34168">MSNLRLISHNVNGIRAALRRGLHELWRREEADILCLQEVRCRLRDLPAGAFTGHHVAWSIGELAGRNGVAVLTSDAPERIATLDGTAVIVAPDGTPTESEVERVGNRDLAAFAGEGRYVEVDLAGLPIRVASLYLPKGAVPEHHARKPEEADTPKYERKMKFLSGLARHLTQARRSAAQAGREYVIVGDFNIANTRYDLKNWRSNQRTDGFLPEERDWFTAQLGPRRLVDVVRSMHPDQDGPYSWWSWRGQAFANDAGWRIDYHLATPKLARAAVRAESLREADYDSRVSDHCPVAVDYDAARLS</sequence>
<dbReference type="PROSITE" id="PS51435">
    <property type="entry name" value="AP_NUCLEASE_F1_4"/>
    <property type="match status" value="1"/>
</dbReference>
<dbReference type="PANTHER" id="PTHR43250">
    <property type="entry name" value="EXODEOXYRIBONUCLEASE III"/>
    <property type="match status" value="1"/>
</dbReference>
<evidence type="ECO:0000256" key="7">
    <source>
        <dbReference type="PIRSR" id="PIRSR604808-3"/>
    </source>
</evidence>
<keyword evidence="3 9" id="KW-0378">Hydrolase</keyword>
<feature type="site" description="Important for catalytic activity" evidence="7">
    <location>
        <position position="262"/>
    </location>
</feature>
<dbReference type="OMA" id="RNRWPRD"/>
<name>A0A3N4D6W2_9ACTN</name>
<dbReference type="GO" id="GO:0008311">
    <property type="term" value="F:double-stranded DNA 3'-5' DNA exonuclease activity"/>
    <property type="evidence" value="ECO:0007669"/>
    <property type="project" value="UniProtKB-EC"/>
</dbReference>
<feature type="binding site" evidence="6">
    <location>
        <position position="10"/>
    </location>
    <ligand>
        <name>Mg(2+)</name>
        <dbReference type="ChEBI" id="CHEBI:18420"/>
        <label>1</label>
    </ligand>
</feature>
<feature type="binding site" evidence="6">
    <location>
        <position position="189"/>
    </location>
    <ligand>
        <name>Mg(2+)</name>
        <dbReference type="ChEBI" id="CHEBI:18420"/>
        <label>1</label>
    </ligand>
</feature>
<dbReference type="EC" id="3.1.11.2" evidence="9"/>
<keyword evidence="6" id="KW-0464">Manganese</keyword>
<evidence type="ECO:0000256" key="4">
    <source>
        <dbReference type="ARBA" id="ARBA00022842"/>
    </source>
</evidence>
<dbReference type="NCBIfam" id="TIGR00633">
    <property type="entry name" value="xth"/>
    <property type="match status" value="1"/>
</dbReference>
<feature type="binding site" evidence="6">
    <location>
        <position position="292"/>
    </location>
    <ligand>
        <name>Mg(2+)</name>
        <dbReference type="ChEBI" id="CHEBI:18420"/>
        <label>1</label>
    </ligand>
</feature>
<dbReference type="Gene3D" id="3.60.10.10">
    <property type="entry name" value="Endonuclease/exonuclease/phosphatase"/>
    <property type="match status" value="1"/>
</dbReference>
<feature type="active site" evidence="5">
    <location>
        <position position="134"/>
    </location>
</feature>
<dbReference type="InterPro" id="IPR036691">
    <property type="entry name" value="Endo/exonu/phosph_ase_sf"/>
</dbReference>
<dbReference type="InterPro" id="IPR037493">
    <property type="entry name" value="ExoIII-like"/>
</dbReference>
<accession>A0A3N4D6W2</accession>
<keyword evidence="2 6" id="KW-0479">Metal-binding</keyword>
<feature type="active site" description="Proton donor/acceptor" evidence="5">
    <location>
        <position position="189"/>
    </location>
</feature>
<dbReference type="PANTHER" id="PTHR43250:SF2">
    <property type="entry name" value="EXODEOXYRIBONUCLEASE III"/>
    <property type="match status" value="1"/>
</dbReference>
<evidence type="ECO:0000256" key="2">
    <source>
        <dbReference type="ARBA" id="ARBA00022723"/>
    </source>
</evidence>
<feature type="binding site" evidence="6">
    <location>
        <position position="191"/>
    </location>
    <ligand>
        <name>Mg(2+)</name>
        <dbReference type="ChEBI" id="CHEBI:18420"/>
        <label>1</label>
    </ligand>
</feature>